<name>I3ZM14_TERRK</name>
<keyword evidence="3" id="KW-1185">Reference proteome</keyword>
<dbReference type="EMBL" id="CP003379">
    <property type="protein sequence ID" value="AFL90282.1"/>
    <property type="molecule type" value="Genomic_DNA"/>
</dbReference>
<gene>
    <name evidence="2" type="ordered locus">Terro_4075</name>
</gene>
<dbReference type="HOGENOM" id="CLU_549716_0_0_0"/>
<keyword evidence="1" id="KW-0812">Transmembrane</keyword>
<dbReference type="STRING" id="926566.Terro_4075"/>
<evidence type="ECO:0000256" key="1">
    <source>
        <dbReference type="SAM" id="Phobius"/>
    </source>
</evidence>
<dbReference type="Proteomes" id="UP000006056">
    <property type="component" value="Chromosome"/>
</dbReference>
<feature type="transmembrane region" description="Helical" evidence="1">
    <location>
        <begin position="212"/>
        <end position="230"/>
    </location>
</feature>
<sequence>MTQDSRSTDPRSLQWQSWAIPMAAGFVFSSLVVLLAVPGPAHILSWRGLFSRSAGLMALAAAASLAMLWAVARTFRDQIAEPTASLRAYAWSAAIWLPLLFILWSEHAVWVILAPVPIAAILTHFTRRQCLAAEVAPVQDDMETGYPAATAQTGSVSLTRFRSAIFSAAGSGADALFAAATAPRTMIVGLPAVVIALLLQAVAFTFAIGLPALSETLLILLTAATVWLFTTVAPQEPGSTSLAGTRGRRAAVLPCFLLTCLALTPLLQAGLNASAFSHAVMAGARAVTPPAIQRDPGHAYTGVVLLAPPMPRRKILTPAPVSLQTHSFRPARPLVIPFDGAYRYLALYPQRGAHELLTQRGDPVIANVHTTDNSPLTMEARQRLGGRIQASCCRGIDVDVVNGDDRFGRIDIEMLLEDVTPGGKTVTRSLGTAPVRSSLEKRISINRAPINETLHFDIAANASQMQFNNILLRFKLSEHRNRAGAKVRIKDFRLTP</sequence>
<feature type="transmembrane region" description="Helical" evidence="1">
    <location>
        <begin position="18"/>
        <end position="37"/>
    </location>
</feature>
<reference evidence="2 3" key="1">
    <citation type="submission" date="2012-06" db="EMBL/GenBank/DDBJ databases">
        <title>Complete genome of Terriglobus roseus DSM 18391.</title>
        <authorList>
            <consortium name="US DOE Joint Genome Institute (JGI-PGF)"/>
            <person name="Lucas S."/>
            <person name="Copeland A."/>
            <person name="Lapidus A."/>
            <person name="Glavina del Rio T."/>
            <person name="Dalin E."/>
            <person name="Tice H."/>
            <person name="Bruce D."/>
            <person name="Goodwin L."/>
            <person name="Pitluck S."/>
            <person name="Peters L."/>
            <person name="Mikhailova N."/>
            <person name="Munk A.C.C."/>
            <person name="Kyrpides N."/>
            <person name="Mavromatis K."/>
            <person name="Ivanova N."/>
            <person name="Brettin T."/>
            <person name="Detter J.C."/>
            <person name="Han C."/>
            <person name="Larimer F."/>
            <person name="Land M."/>
            <person name="Hauser L."/>
            <person name="Markowitz V."/>
            <person name="Cheng J.-F."/>
            <person name="Hugenholtz P."/>
            <person name="Woyke T."/>
            <person name="Wu D."/>
            <person name="Brambilla E."/>
            <person name="Klenk H.-P."/>
            <person name="Eisen J.A."/>
        </authorList>
    </citation>
    <scope>NUCLEOTIDE SEQUENCE [LARGE SCALE GENOMIC DNA]</scope>
    <source>
        <strain evidence="3">DSM 18391 / NRRL B-41598 / KBS 63</strain>
    </source>
</reference>
<feature type="transmembrane region" description="Helical" evidence="1">
    <location>
        <begin position="186"/>
        <end position="206"/>
    </location>
</feature>
<dbReference type="KEGG" id="trs:Terro_4075"/>
<feature type="transmembrane region" description="Helical" evidence="1">
    <location>
        <begin position="108"/>
        <end position="125"/>
    </location>
</feature>
<protein>
    <submittedName>
        <fullName evidence="2">Uncharacterized protein</fullName>
    </submittedName>
</protein>
<dbReference type="RefSeq" id="WP_014787542.1">
    <property type="nucleotide sequence ID" value="NC_018014.1"/>
</dbReference>
<evidence type="ECO:0000313" key="3">
    <source>
        <dbReference type="Proteomes" id="UP000006056"/>
    </source>
</evidence>
<organism evidence="2 3">
    <name type="scientific">Terriglobus roseus (strain DSM 18391 / NRRL B-41598 / KBS 63)</name>
    <dbReference type="NCBI Taxonomy" id="926566"/>
    <lineage>
        <taxon>Bacteria</taxon>
        <taxon>Pseudomonadati</taxon>
        <taxon>Acidobacteriota</taxon>
        <taxon>Terriglobia</taxon>
        <taxon>Terriglobales</taxon>
        <taxon>Acidobacteriaceae</taxon>
        <taxon>Terriglobus</taxon>
    </lineage>
</organism>
<evidence type="ECO:0000313" key="2">
    <source>
        <dbReference type="EMBL" id="AFL90282.1"/>
    </source>
</evidence>
<dbReference type="eggNOG" id="ENOG5032XA4">
    <property type="taxonomic scope" value="Bacteria"/>
</dbReference>
<dbReference type="AlphaFoldDB" id="I3ZM14"/>
<feature type="transmembrane region" description="Helical" evidence="1">
    <location>
        <begin position="49"/>
        <end position="72"/>
    </location>
</feature>
<keyword evidence="1" id="KW-0472">Membrane</keyword>
<proteinExistence type="predicted"/>
<feature type="transmembrane region" description="Helical" evidence="1">
    <location>
        <begin position="251"/>
        <end position="271"/>
    </location>
</feature>
<accession>I3ZM14</accession>
<dbReference type="OrthoDB" id="127423at2"/>
<keyword evidence="1" id="KW-1133">Transmembrane helix</keyword>